<dbReference type="AlphaFoldDB" id="A0A9Q8QK43"/>
<feature type="transmembrane region" description="Helical" evidence="2">
    <location>
        <begin position="43"/>
        <end position="63"/>
    </location>
</feature>
<accession>A0A9Q8QK43</accession>
<sequence>MFQSSPPSTTQTQQQQQQLDPAPLQEEHWGTVQVLRKGWRSGFFFLAVIIFFFVVVINALFVGSCKLEMSTSSIITFSFFFCFHNRSPGSFVFPSRWLFNLPPRRIESNPVLPLFSRCHHRLESSLLPPPSD</sequence>
<evidence type="ECO:0000256" key="1">
    <source>
        <dbReference type="SAM" id="MobiDB-lite"/>
    </source>
</evidence>
<evidence type="ECO:0000256" key="2">
    <source>
        <dbReference type="SAM" id="Phobius"/>
    </source>
</evidence>
<proteinExistence type="predicted"/>
<keyword evidence="2" id="KW-1133">Transmembrane helix</keyword>
<organism evidence="3 4">
    <name type="scientific">Purpureocillium takamizusanense</name>
    <dbReference type="NCBI Taxonomy" id="2060973"/>
    <lineage>
        <taxon>Eukaryota</taxon>
        <taxon>Fungi</taxon>
        <taxon>Dikarya</taxon>
        <taxon>Ascomycota</taxon>
        <taxon>Pezizomycotina</taxon>
        <taxon>Sordariomycetes</taxon>
        <taxon>Hypocreomycetidae</taxon>
        <taxon>Hypocreales</taxon>
        <taxon>Ophiocordycipitaceae</taxon>
        <taxon>Purpureocillium</taxon>
    </lineage>
</organism>
<dbReference type="EMBL" id="CP086358">
    <property type="protein sequence ID" value="UNI20264.1"/>
    <property type="molecule type" value="Genomic_DNA"/>
</dbReference>
<name>A0A9Q8QK43_9HYPO</name>
<evidence type="ECO:0000313" key="4">
    <source>
        <dbReference type="Proteomes" id="UP000829364"/>
    </source>
</evidence>
<keyword evidence="2" id="KW-0472">Membrane</keyword>
<keyword evidence="2" id="KW-0812">Transmembrane</keyword>
<feature type="compositionally biased region" description="Low complexity" evidence="1">
    <location>
        <begin position="1"/>
        <end position="18"/>
    </location>
</feature>
<dbReference type="RefSeq" id="XP_047843745.1">
    <property type="nucleotide sequence ID" value="XM_047987756.1"/>
</dbReference>
<dbReference type="KEGG" id="ptkz:JDV02_006368"/>
<dbReference type="GeneID" id="72068317"/>
<reference evidence="3" key="1">
    <citation type="submission" date="2021-11" db="EMBL/GenBank/DDBJ databases">
        <title>Purpureocillium_takamizusanense_genome.</title>
        <authorList>
            <person name="Nguyen N.-H."/>
        </authorList>
    </citation>
    <scope>NUCLEOTIDE SEQUENCE</scope>
    <source>
        <strain evidence="3">PT3</strain>
    </source>
</reference>
<gene>
    <name evidence="3" type="ORF">JDV02_006368</name>
</gene>
<protein>
    <submittedName>
        <fullName evidence="3">Uncharacterized protein</fullName>
    </submittedName>
</protein>
<keyword evidence="4" id="KW-1185">Reference proteome</keyword>
<feature type="region of interest" description="Disordered" evidence="1">
    <location>
        <begin position="1"/>
        <end position="20"/>
    </location>
</feature>
<evidence type="ECO:0000313" key="3">
    <source>
        <dbReference type="EMBL" id="UNI20264.1"/>
    </source>
</evidence>
<dbReference type="Proteomes" id="UP000829364">
    <property type="component" value="Chromosome 5"/>
</dbReference>